<feature type="domain" description="Glycoside hydrolase family 3 N-terminal" evidence="9">
    <location>
        <begin position="53"/>
        <end position="385"/>
    </location>
</feature>
<dbReference type="STRING" id="41688.A0A2N3N8D1"/>
<dbReference type="Gene3D" id="3.40.50.1700">
    <property type="entry name" value="Glycoside hydrolase family 3 C-terminal domain"/>
    <property type="match status" value="1"/>
</dbReference>
<dbReference type="GO" id="GO:0009251">
    <property type="term" value="P:glucan catabolic process"/>
    <property type="evidence" value="ECO:0007669"/>
    <property type="project" value="TreeGrafter"/>
</dbReference>
<keyword evidence="7" id="KW-0326">Glycosidase</keyword>
<organism evidence="10 11">
    <name type="scientific">Lomentospora prolificans</name>
    <dbReference type="NCBI Taxonomy" id="41688"/>
    <lineage>
        <taxon>Eukaryota</taxon>
        <taxon>Fungi</taxon>
        <taxon>Dikarya</taxon>
        <taxon>Ascomycota</taxon>
        <taxon>Pezizomycotina</taxon>
        <taxon>Sordariomycetes</taxon>
        <taxon>Hypocreomycetidae</taxon>
        <taxon>Microascales</taxon>
        <taxon>Microascaceae</taxon>
        <taxon>Lomentospora</taxon>
    </lineage>
</organism>
<evidence type="ECO:0000256" key="8">
    <source>
        <dbReference type="SAM" id="SignalP"/>
    </source>
</evidence>
<dbReference type="InterPro" id="IPR036881">
    <property type="entry name" value="Glyco_hydro_3_C_sf"/>
</dbReference>
<evidence type="ECO:0000256" key="1">
    <source>
        <dbReference type="ARBA" id="ARBA00000448"/>
    </source>
</evidence>
<dbReference type="PRINTS" id="PR00133">
    <property type="entry name" value="GLHYDRLASE3"/>
</dbReference>
<evidence type="ECO:0000259" key="9">
    <source>
        <dbReference type="Pfam" id="PF00933"/>
    </source>
</evidence>
<dbReference type="Pfam" id="PF00933">
    <property type="entry name" value="Glyco_hydro_3"/>
    <property type="match status" value="1"/>
</dbReference>
<dbReference type="SUPFAM" id="SSF51445">
    <property type="entry name" value="(Trans)glycosidases"/>
    <property type="match status" value="1"/>
</dbReference>
<keyword evidence="11" id="KW-1185">Reference proteome</keyword>
<evidence type="ECO:0000256" key="6">
    <source>
        <dbReference type="ARBA" id="ARBA00023180"/>
    </source>
</evidence>
<feature type="signal peptide" evidence="8">
    <location>
        <begin position="1"/>
        <end position="19"/>
    </location>
</feature>
<dbReference type="InterPro" id="IPR001764">
    <property type="entry name" value="Glyco_hydro_3_N"/>
</dbReference>
<comment type="catalytic activity">
    <reaction evidence="1">
        <text>Hydrolysis of terminal, non-reducing beta-D-glucosyl residues with release of beta-D-glucose.</text>
        <dbReference type="EC" id="3.2.1.21"/>
    </reaction>
</comment>
<gene>
    <name evidence="10" type="ORF">jhhlp_005036</name>
</gene>
<keyword evidence="4 8" id="KW-0732">Signal</keyword>
<evidence type="ECO:0000313" key="10">
    <source>
        <dbReference type="EMBL" id="PKS08647.1"/>
    </source>
</evidence>
<proteinExistence type="inferred from homology"/>
<dbReference type="PANTHER" id="PTHR30620:SF16">
    <property type="entry name" value="LYSOSOMAL BETA GLUCOSIDASE"/>
    <property type="match status" value="1"/>
</dbReference>
<accession>A0A2N3N8D1</accession>
<name>A0A2N3N8D1_9PEZI</name>
<dbReference type="GO" id="GO:0008422">
    <property type="term" value="F:beta-glucosidase activity"/>
    <property type="evidence" value="ECO:0007669"/>
    <property type="project" value="UniProtKB-EC"/>
</dbReference>
<evidence type="ECO:0000256" key="5">
    <source>
        <dbReference type="ARBA" id="ARBA00022801"/>
    </source>
</evidence>
<evidence type="ECO:0000256" key="3">
    <source>
        <dbReference type="ARBA" id="ARBA00012744"/>
    </source>
</evidence>
<dbReference type="PANTHER" id="PTHR30620">
    <property type="entry name" value="PERIPLASMIC BETA-GLUCOSIDASE-RELATED"/>
    <property type="match status" value="1"/>
</dbReference>
<dbReference type="OrthoDB" id="416222at2759"/>
<dbReference type="InParanoid" id="A0A2N3N8D1"/>
<dbReference type="InterPro" id="IPR036962">
    <property type="entry name" value="Glyco_hydro_3_N_sf"/>
</dbReference>
<dbReference type="EC" id="3.2.1.21" evidence="3"/>
<dbReference type="SUPFAM" id="SSF52279">
    <property type="entry name" value="Beta-D-glucan exohydrolase, C-terminal domain"/>
    <property type="match status" value="1"/>
</dbReference>
<feature type="chain" id="PRO_5014678276" description="beta-glucosidase" evidence="8">
    <location>
        <begin position="20"/>
        <end position="607"/>
    </location>
</feature>
<keyword evidence="6" id="KW-0325">Glycoprotein</keyword>
<dbReference type="Gene3D" id="3.20.20.300">
    <property type="entry name" value="Glycoside hydrolase, family 3, N-terminal domain"/>
    <property type="match status" value="1"/>
</dbReference>
<protein>
    <recommendedName>
        <fullName evidence="3">beta-glucosidase</fullName>
        <ecNumber evidence="3">3.2.1.21</ecNumber>
    </recommendedName>
</protein>
<evidence type="ECO:0000256" key="4">
    <source>
        <dbReference type="ARBA" id="ARBA00022729"/>
    </source>
</evidence>
<keyword evidence="5" id="KW-0378">Hydrolase</keyword>
<dbReference type="Proteomes" id="UP000233524">
    <property type="component" value="Unassembled WGS sequence"/>
</dbReference>
<comment type="similarity">
    <text evidence="2">Belongs to the glycosyl hydrolase 3 family.</text>
</comment>
<dbReference type="InterPro" id="IPR051915">
    <property type="entry name" value="Cellulose_Degrad_GH3"/>
</dbReference>
<dbReference type="EMBL" id="NLAX01000095">
    <property type="protein sequence ID" value="PKS08647.1"/>
    <property type="molecule type" value="Genomic_DNA"/>
</dbReference>
<evidence type="ECO:0000313" key="11">
    <source>
        <dbReference type="Proteomes" id="UP000233524"/>
    </source>
</evidence>
<evidence type="ECO:0000256" key="2">
    <source>
        <dbReference type="ARBA" id="ARBA00005336"/>
    </source>
</evidence>
<evidence type="ECO:0000256" key="7">
    <source>
        <dbReference type="ARBA" id="ARBA00023295"/>
    </source>
</evidence>
<dbReference type="AlphaFoldDB" id="A0A2N3N8D1"/>
<dbReference type="InterPro" id="IPR017853">
    <property type="entry name" value="GH"/>
</dbReference>
<dbReference type="VEuPathDB" id="FungiDB:jhhlp_005036"/>
<reference evidence="10 11" key="1">
    <citation type="journal article" date="2017" name="G3 (Bethesda)">
        <title>First Draft Genome Sequence of the Pathogenic Fungus Lomentospora prolificans (Formerly Scedosporium prolificans).</title>
        <authorList>
            <person name="Luo R."/>
            <person name="Zimin A."/>
            <person name="Workman R."/>
            <person name="Fan Y."/>
            <person name="Pertea G."/>
            <person name="Grossman N."/>
            <person name="Wear M.P."/>
            <person name="Jia B."/>
            <person name="Miller H."/>
            <person name="Casadevall A."/>
            <person name="Timp W."/>
            <person name="Zhang S.X."/>
            <person name="Salzberg S.L."/>
        </authorList>
    </citation>
    <scope>NUCLEOTIDE SEQUENCE [LARGE SCALE GENOMIC DNA]</scope>
    <source>
        <strain evidence="10 11">JHH-5317</strain>
    </source>
</reference>
<sequence>MRSRTFRLLVCGLALPAHAASHGSENNTTAALPYKDSKLCIDERVDDLLSRMTLEEKAGQMFHARTSLVNNSFDSNILNLVSKKHITHYVFSGGVNDARVVAEWQNKLQKFASESGLGIPITISSDPQHGWTDDAAVSNFGASFSRWTEPMGIAALRSPELARTFANIAREEYVAVGIRQALHPQVDLATEPRWGRMGATMGEDANLTSALLVEYIKGFQGDTIGPHSVITTTKHFPGGGPMEDGEDSHFAWGKNQTYPGRNWDYHLIPFKAAIAAGTRQMMPYYSRPIGMHWEEVAFGFNKGVVTNLLKEEMGFEGIVVSDWGIITDRAWGLEDKTELERTRRAIEAGCDILGGETKPGLIVQAVREGLLGIERIEQSVRKLLREKFELGLFDNPFVDPDAAERVVGNQYFSRLGNETQRSSLTLLTNTDDYLPLPASARDHRFYVEGISKSAMEARNLTVVDTPEEADLALLRFVSPFKPTSGGGLMSSINNGSIEFNTTEKARQAHIYATLPTVVDIKLNRAAAVPEIAEAATALFVSYGSSHDAFLDVVFGIDGWSPKGQLPFDLPRSMAAVEASFEDVPFDSEDPLFRFGHGLRYSGKCKDS</sequence>
<comment type="caution">
    <text evidence="10">The sequence shown here is derived from an EMBL/GenBank/DDBJ whole genome shotgun (WGS) entry which is preliminary data.</text>
</comment>